<keyword evidence="2" id="KW-1185">Reference proteome</keyword>
<evidence type="ECO:0000313" key="2">
    <source>
        <dbReference type="Proteomes" id="UP000244336"/>
    </source>
</evidence>
<reference evidence="1 2" key="1">
    <citation type="submission" date="2018-04" db="EMBL/GenBank/DDBJ databases">
        <title>WGS assembly of Panicum hallii var. hallii HAL2.</title>
        <authorList>
            <person name="Lovell J."/>
            <person name="Jenkins J."/>
            <person name="Lowry D."/>
            <person name="Mamidi S."/>
            <person name="Sreedasyam A."/>
            <person name="Weng X."/>
            <person name="Barry K."/>
            <person name="Bonette J."/>
            <person name="Campitelli B."/>
            <person name="Daum C."/>
            <person name="Gordon S."/>
            <person name="Gould B."/>
            <person name="Lipzen A."/>
            <person name="MacQueen A."/>
            <person name="Palacio-Mejia J."/>
            <person name="Plott C."/>
            <person name="Shakirov E."/>
            <person name="Shu S."/>
            <person name="Yoshinaga Y."/>
            <person name="Zane M."/>
            <person name="Rokhsar D."/>
            <person name="Grimwood J."/>
            <person name="Schmutz J."/>
            <person name="Juenger T."/>
        </authorList>
    </citation>
    <scope>NUCLEOTIDE SEQUENCE [LARGE SCALE GENOMIC DNA]</scope>
    <source>
        <strain evidence="2">cv. HAL2</strain>
    </source>
</reference>
<name>A0A2T7CDL1_9POAL</name>
<accession>A0A2T7CDL1</accession>
<protein>
    <submittedName>
        <fullName evidence="1">Uncharacterized protein</fullName>
    </submittedName>
</protein>
<sequence length="264" mass="26252">MSVSTEESRPVYIDQRARLRTTATAQRGSCEQSASRFCRKEICHSLLLLMARLSSKLLPVSTAAVVILCVAMTSCKAQDAVQIVARAALCFDNHTVINSCLKQMGISTGAAAPGAHGGVAGPHGSAGSLLDKLPTSPNASAALCGAPCFGHMMLVADCVDGILSNFQGYSAGLMQGVRAVFQMPCAGAGAAGDDPPAAHGALKGGARGSSSAASGKVARNAFGSGAATAGAAVPAANGAAGGPRRVGSLVWVGIIVVVAAQYGG</sequence>
<dbReference type="Gramene" id="PUZ41429">
    <property type="protein sequence ID" value="PUZ41429"/>
    <property type="gene ID" value="GQ55_9G504400"/>
</dbReference>
<dbReference type="EMBL" id="CM009757">
    <property type="protein sequence ID" value="PUZ41429.1"/>
    <property type="molecule type" value="Genomic_DNA"/>
</dbReference>
<dbReference type="PANTHER" id="PTHR34366">
    <property type="entry name" value="OS07G0289901 PROTEIN-RELATED"/>
    <property type="match status" value="1"/>
</dbReference>
<dbReference type="Proteomes" id="UP000244336">
    <property type="component" value="Chromosome 9"/>
</dbReference>
<dbReference type="OrthoDB" id="1843925at2759"/>
<proteinExistence type="predicted"/>
<dbReference type="AlphaFoldDB" id="A0A2T7CDL1"/>
<gene>
    <name evidence="1" type="ORF">GQ55_9G504400</name>
</gene>
<organism evidence="1 2">
    <name type="scientific">Panicum hallii var. hallii</name>
    <dbReference type="NCBI Taxonomy" id="1504633"/>
    <lineage>
        <taxon>Eukaryota</taxon>
        <taxon>Viridiplantae</taxon>
        <taxon>Streptophyta</taxon>
        <taxon>Embryophyta</taxon>
        <taxon>Tracheophyta</taxon>
        <taxon>Spermatophyta</taxon>
        <taxon>Magnoliopsida</taxon>
        <taxon>Liliopsida</taxon>
        <taxon>Poales</taxon>
        <taxon>Poaceae</taxon>
        <taxon>PACMAD clade</taxon>
        <taxon>Panicoideae</taxon>
        <taxon>Panicodae</taxon>
        <taxon>Paniceae</taxon>
        <taxon>Panicinae</taxon>
        <taxon>Panicum</taxon>
        <taxon>Panicum sect. Panicum</taxon>
    </lineage>
</organism>
<evidence type="ECO:0000313" key="1">
    <source>
        <dbReference type="EMBL" id="PUZ41429.1"/>
    </source>
</evidence>
<dbReference type="PANTHER" id="PTHR34366:SF9">
    <property type="entry name" value="OS03G0304200 PROTEIN"/>
    <property type="match status" value="1"/>
</dbReference>